<dbReference type="Proteomes" id="UP000533900">
    <property type="component" value="Unassembled WGS sequence"/>
</dbReference>
<dbReference type="EMBL" id="JACLCP010000001">
    <property type="protein sequence ID" value="MBC2844842.1"/>
    <property type="molecule type" value="Genomic_DNA"/>
</dbReference>
<dbReference type="SUPFAM" id="SSF51695">
    <property type="entry name" value="PLC-like phosphodiesterases"/>
    <property type="match status" value="1"/>
</dbReference>
<dbReference type="PANTHER" id="PTHR46211">
    <property type="entry name" value="GLYCEROPHOSPHORYL DIESTER PHOSPHODIESTERASE"/>
    <property type="match status" value="1"/>
</dbReference>
<comment type="caution">
    <text evidence="2">The sequence shown here is derived from an EMBL/GenBank/DDBJ whole genome shotgun (WGS) entry which is preliminary data.</text>
</comment>
<dbReference type="InterPro" id="IPR017946">
    <property type="entry name" value="PLC-like_Pdiesterase_TIM-brl"/>
</dbReference>
<evidence type="ECO:0000313" key="3">
    <source>
        <dbReference type="Proteomes" id="UP000533900"/>
    </source>
</evidence>
<evidence type="ECO:0000259" key="1">
    <source>
        <dbReference type="PROSITE" id="PS51704"/>
    </source>
</evidence>
<dbReference type="GO" id="GO:0006629">
    <property type="term" value="P:lipid metabolic process"/>
    <property type="evidence" value="ECO:0007669"/>
    <property type="project" value="InterPro"/>
</dbReference>
<dbReference type="PANTHER" id="PTHR46211:SF14">
    <property type="entry name" value="GLYCEROPHOSPHODIESTER PHOSPHODIESTERASE"/>
    <property type="match status" value="1"/>
</dbReference>
<accession>A0A842INN2</accession>
<proteinExistence type="predicted"/>
<protein>
    <submittedName>
        <fullName evidence="2">Glycerophosphodiester phosphodiesterase</fullName>
    </submittedName>
</protein>
<dbReference type="Pfam" id="PF03009">
    <property type="entry name" value="GDPD"/>
    <property type="match status" value="1"/>
</dbReference>
<dbReference type="GO" id="GO:0008081">
    <property type="term" value="F:phosphoric diester hydrolase activity"/>
    <property type="evidence" value="ECO:0007669"/>
    <property type="project" value="InterPro"/>
</dbReference>
<dbReference type="Gene3D" id="3.20.20.190">
    <property type="entry name" value="Phosphatidylinositol (PI) phosphodiesterase"/>
    <property type="match status" value="1"/>
</dbReference>
<dbReference type="PROSITE" id="PS51704">
    <property type="entry name" value="GP_PDE"/>
    <property type="match status" value="1"/>
</dbReference>
<keyword evidence="3" id="KW-1185">Reference proteome</keyword>
<gene>
    <name evidence="2" type="ORF">H7F21_07025</name>
</gene>
<evidence type="ECO:0000313" key="2">
    <source>
        <dbReference type="EMBL" id="MBC2844842.1"/>
    </source>
</evidence>
<name>A0A842INN2_9FLAO</name>
<reference evidence="2" key="1">
    <citation type="submission" date="2020-08" db="EMBL/GenBank/DDBJ databases">
        <title>Winogradskyella ouciana sp. nov., isolated from the hadal seawater of the Mariana Trench.</title>
        <authorList>
            <person name="He X."/>
        </authorList>
    </citation>
    <scope>NUCLEOTIDE SEQUENCE [LARGE SCALE GENOMIC DNA]</scope>
    <source>
        <strain evidence="2">KCTC 52348</strain>
    </source>
</reference>
<sequence>MRRNSEKQIEVQGHRGCRGLLPENSLPAFEKAIDLGVHTLELDIAITKDSEVVVSHEPFMSRTICFNPDGNEIPETMDMKHNLYEMTHEEIKRFDCGSKFHISYPDQEKLKTYKPLLKEVFDLAKKKNPRVKFNIEIKSKPEYYGIYTPWPNQYVEIVVNEIIESGMFDQVNLQSFDLAILEEIKRQSAKMKVALLIDEDESISNKLEALSYKPEIISPYYKLLSQAKVSAYQAKDFQIIPWTINQKEGLKQMIDWRVDGIITDYPNLLIEILSK</sequence>
<dbReference type="RefSeq" id="WP_185788484.1">
    <property type="nucleotide sequence ID" value="NZ_JACLCP010000001.1"/>
</dbReference>
<dbReference type="InterPro" id="IPR030395">
    <property type="entry name" value="GP_PDE_dom"/>
</dbReference>
<feature type="domain" description="GP-PDE" evidence="1">
    <location>
        <begin position="9"/>
        <end position="273"/>
    </location>
</feature>
<organism evidence="2 3">
    <name type="scientific">Winogradskyella flava</name>
    <dbReference type="NCBI Taxonomy" id="1884876"/>
    <lineage>
        <taxon>Bacteria</taxon>
        <taxon>Pseudomonadati</taxon>
        <taxon>Bacteroidota</taxon>
        <taxon>Flavobacteriia</taxon>
        <taxon>Flavobacteriales</taxon>
        <taxon>Flavobacteriaceae</taxon>
        <taxon>Winogradskyella</taxon>
    </lineage>
</organism>
<dbReference type="AlphaFoldDB" id="A0A842INN2"/>